<reference evidence="1 2" key="1">
    <citation type="submission" date="2020-03" db="EMBL/GenBank/DDBJ databases">
        <title>Soil Listeria distribution.</title>
        <authorList>
            <person name="Liao J."/>
            <person name="Wiedmann M."/>
        </authorList>
    </citation>
    <scope>NUCLEOTIDE SEQUENCE [LARGE SCALE GENOMIC DNA]</scope>
    <source>
        <strain evidence="1 2">FSL L7-0360</strain>
    </source>
</reference>
<organism evidence="1 2">
    <name type="scientific">Listeria booriae</name>
    <dbReference type="NCBI Taxonomy" id="1552123"/>
    <lineage>
        <taxon>Bacteria</taxon>
        <taxon>Bacillati</taxon>
        <taxon>Bacillota</taxon>
        <taxon>Bacilli</taxon>
        <taxon>Bacillales</taxon>
        <taxon>Listeriaceae</taxon>
        <taxon>Listeria</taxon>
    </lineage>
</organism>
<comment type="caution">
    <text evidence="1">The sequence shown here is derived from an EMBL/GenBank/DDBJ whole genome shotgun (WGS) entry which is preliminary data.</text>
</comment>
<accession>A0A7X0YQP3</accession>
<proteinExistence type="predicted"/>
<dbReference type="AlphaFoldDB" id="A0A7X0YQP3"/>
<sequence length="46" mass="5377">MDKSLKYWYDFKREPIFKSGFLIGVKANQQNEAGTGFSTKEMRDDV</sequence>
<protein>
    <submittedName>
        <fullName evidence="1">Uncharacterized protein</fullName>
    </submittedName>
</protein>
<gene>
    <name evidence="1" type="ORF">HCB06_16490</name>
</gene>
<dbReference type="Proteomes" id="UP000529446">
    <property type="component" value="Unassembled WGS sequence"/>
</dbReference>
<name>A0A7X0YQP3_9LIST</name>
<evidence type="ECO:0000313" key="2">
    <source>
        <dbReference type="Proteomes" id="UP000529446"/>
    </source>
</evidence>
<dbReference type="EMBL" id="JAARXI010000012">
    <property type="protein sequence ID" value="MBC2118233.1"/>
    <property type="molecule type" value="Genomic_DNA"/>
</dbReference>
<evidence type="ECO:0000313" key="1">
    <source>
        <dbReference type="EMBL" id="MBC2118233.1"/>
    </source>
</evidence>